<evidence type="ECO:0000256" key="9">
    <source>
        <dbReference type="ARBA" id="ARBA00022741"/>
    </source>
</evidence>
<keyword evidence="5" id="KW-1003">Cell membrane</keyword>
<evidence type="ECO:0000256" key="15">
    <source>
        <dbReference type="ARBA" id="ARBA00074306"/>
    </source>
</evidence>
<dbReference type="STRING" id="1324314.BVG16_14020"/>
<feature type="domain" description="Response regulatory" evidence="20">
    <location>
        <begin position="890"/>
        <end position="1006"/>
    </location>
</feature>
<dbReference type="SMART" id="SM00387">
    <property type="entry name" value="HATPase_c"/>
    <property type="match status" value="1"/>
</dbReference>
<dbReference type="Gene3D" id="3.30.565.10">
    <property type="entry name" value="Histidine kinase-like ATPase, C-terminal domain"/>
    <property type="match status" value="1"/>
</dbReference>
<dbReference type="PANTHER" id="PTHR45339">
    <property type="entry name" value="HYBRID SIGNAL TRANSDUCTION HISTIDINE KINASE J"/>
    <property type="match status" value="1"/>
</dbReference>
<dbReference type="InterPro" id="IPR035965">
    <property type="entry name" value="PAS-like_dom_sf"/>
</dbReference>
<dbReference type="InterPro" id="IPR003661">
    <property type="entry name" value="HisK_dim/P_dom"/>
</dbReference>
<feature type="domain" description="HPt" evidence="23">
    <location>
        <begin position="1047"/>
        <end position="1147"/>
    </location>
</feature>
<dbReference type="GO" id="GO:0000155">
    <property type="term" value="F:phosphorelay sensor kinase activity"/>
    <property type="evidence" value="ECO:0007669"/>
    <property type="project" value="InterPro"/>
</dbReference>
<dbReference type="InterPro" id="IPR003594">
    <property type="entry name" value="HATPase_dom"/>
</dbReference>
<dbReference type="SUPFAM" id="SSF55785">
    <property type="entry name" value="PYP-like sensor domain (PAS domain)"/>
    <property type="match status" value="1"/>
</dbReference>
<feature type="modified residue" description="4-aspartylphosphate" evidence="17">
    <location>
        <position position="939"/>
    </location>
</feature>
<keyword evidence="14 18" id="KW-0472">Membrane</keyword>
<evidence type="ECO:0000256" key="8">
    <source>
        <dbReference type="ARBA" id="ARBA00022692"/>
    </source>
</evidence>
<feature type="modified residue" description="Phosphohistidine" evidence="16">
    <location>
        <position position="1086"/>
    </location>
</feature>
<organism evidence="24 25">
    <name type="scientific">Paenibacillus selenitireducens</name>
    <dbReference type="NCBI Taxonomy" id="1324314"/>
    <lineage>
        <taxon>Bacteria</taxon>
        <taxon>Bacillati</taxon>
        <taxon>Bacillota</taxon>
        <taxon>Bacilli</taxon>
        <taxon>Bacillales</taxon>
        <taxon>Paenibacillaceae</taxon>
        <taxon>Paenibacillus</taxon>
    </lineage>
</organism>
<comment type="caution">
    <text evidence="24">The sequence shown here is derived from an EMBL/GenBank/DDBJ whole genome shotgun (WGS) entry which is preliminary data.</text>
</comment>
<dbReference type="InterPro" id="IPR000014">
    <property type="entry name" value="PAS"/>
</dbReference>
<evidence type="ECO:0000256" key="12">
    <source>
        <dbReference type="ARBA" id="ARBA00022989"/>
    </source>
</evidence>
<dbReference type="SUPFAM" id="SSF55874">
    <property type="entry name" value="ATPase domain of HSP90 chaperone/DNA topoisomerase II/histidine kinase"/>
    <property type="match status" value="1"/>
</dbReference>
<keyword evidence="13" id="KW-0902">Two-component regulatory system</keyword>
<keyword evidence="7" id="KW-0808">Transferase</keyword>
<dbReference type="SMART" id="SM00448">
    <property type="entry name" value="REC"/>
    <property type="match status" value="2"/>
</dbReference>
<dbReference type="InterPro" id="IPR005467">
    <property type="entry name" value="His_kinase_dom"/>
</dbReference>
<dbReference type="EC" id="2.7.13.3" evidence="4"/>
<evidence type="ECO:0000256" key="2">
    <source>
        <dbReference type="ARBA" id="ARBA00004651"/>
    </source>
</evidence>
<feature type="domain" description="Histidine kinase" evidence="19">
    <location>
        <begin position="506"/>
        <end position="727"/>
    </location>
</feature>
<evidence type="ECO:0000259" key="22">
    <source>
        <dbReference type="PROSITE" id="PS50113"/>
    </source>
</evidence>
<dbReference type="CDD" id="cd17546">
    <property type="entry name" value="REC_hyHK_CKI1_RcsC-like"/>
    <property type="match status" value="1"/>
</dbReference>
<dbReference type="CDD" id="cd12913">
    <property type="entry name" value="PDC1_MCP_like"/>
    <property type="match status" value="1"/>
</dbReference>
<dbReference type="InterPro" id="IPR036641">
    <property type="entry name" value="HPT_dom_sf"/>
</dbReference>
<dbReference type="CDD" id="cd12912">
    <property type="entry name" value="PDC2_MCP_like"/>
    <property type="match status" value="1"/>
</dbReference>
<dbReference type="PROSITE" id="PS50110">
    <property type="entry name" value="RESPONSE_REGULATORY"/>
    <property type="match status" value="2"/>
</dbReference>
<dbReference type="Pfam" id="PF02743">
    <property type="entry name" value="dCache_1"/>
    <property type="match status" value="1"/>
</dbReference>
<dbReference type="Pfam" id="PF13426">
    <property type="entry name" value="PAS_9"/>
    <property type="match status" value="1"/>
</dbReference>
<dbReference type="Gene3D" id="1.10.287.130">
    <property type="match status" value="1"/>
</dbReference>
<keyword evidence="25" id="KW-1185">Reference proteome</keyword>
<dbReference type="PROSITE" id="PS50112">
    <property type="entry name" value="PAS"/>
    <property type="match status" value="1"/>
</dbReference>
<evidence type="ECO:0000313" key="24">
    <source>
        <dbReference type="EMBL" id="OPA77560.1"/>
    </source>
</evidence>
<dbReference type="InterPro" id="IPR001789">
    <property type="entry name" value="Sig_transdc_resp-reg_receiver"/>
</dbReference>
<evidence type="ECO:0000256" key="11">
    <source>
        <dbReference type="ARBA" id="ARBA00022840"/>
    </source>
</evidence>
<evidence type="ECO:0000259" key="19">
    <source>
        <dbReference type="PROSITE" id="PS50109"/>
    </source>
</evidence>
<feature type="domain" description="PAC" evidence="22">
    <location>
        <begin position="436"/>
        <end position="488"/>
    </location>
</feature>
<dbReference type="PROSITE" id="PS50894">
    <property type="entry name" value="HPT"/>
    <property type="match status" value="1"/>
</dbReference>
<evidence type="ECO:0000256" key="16">
    <source>
        <dbReference type="PROSITE-ProRule" id="PRU00110"/>
    </source>
</evidence>
<dbReference type="Pfam" id="PF02518">
    <property type="entry name" value="HATPase_c"/>
    <property type="match status" value="1"/>
</dbReference>
<dbReference type="SMART" id="SM00388">
    <property type="entry name" value="HisKA"/>
    <property type="match status" value="1"/>
</dbReference>
<dbReference type="SUPFAM" id="SSF47226">
    <property type="entry name" value="Histidine-containing phosphotransfer domain, HPT domain"/>
    <property type="match status" value="1"/>
</dbReference>
<keyword evidence="10" id="KW-0418">Kinase</keyword>
<evidence type="ECO:0000256" key="6">
    <source>
        <dbReference type="ARBA" id="ARBA00022553"/>
    </source>
</evidence>
<dbReference type="Gene3D" id="1.20.120.160">
    <property type="entry name" value="HPT domain"/>
    <property type="match status" value="1"/>
</dbReference>
<dbReference type="PANTHER" id="PTHR45339:SF1">
    <property type="entry name" value="HYBRID SIGNAL TRANSDUCTION HISTIDINE KINASE J"/>
    <property type="match status" value="1"/>
</dbReference>
<dbReference type="PROSITE" id="PS50113">
    <property type="entry name" value="PAC"/>
    <property type="match status" value="1"/>
</dbReference>
<keyword evidence="6 17" id="KW-0597">Phosphoprotein</keyword>
<dbReference type="CDD" id="cd00130">
    <property type="entry name" value="PAS"/>
    <property type="match status" value="1"/>
</dbReference>
<evidence type="ECO:0000259" key="23">
    <source>
        <dbReference type="PROSITE" id="PS50894"/>
    </source>
</evidence>
<dbReference type="InterPro" id="IPR029151">
    <property type="entry name" value="Sensor-like_sf"/>
</dbReference>
<keyword evidence="9" id="KW-0547">Nucleotide-binding</keyword>
<evidence type="ECO:0000256" key="4">
    <source>
        <dbReference type="ARBA" id="ARBA00012438"/>
    </source>
</evidence>
<dbReference type="SUPFAM" id="SSF52172">
    <property type="entry name" value="CheY-like"/>
    <property type="match status" value="2"/>
</dbReference>
<evidence type="ECO:0000256" key="14">
    <source>
        <dbReference type="ARBA" id="ARBA00023136"/>
    </source>
</evidence>
<dbReference type="Pfam" id="PF00512">
    <property type="entry name" value="HisKA"/>
    <property type="match status" value="1"/>
</dbReference>
<comment type="similarity">
    <text evidence="3">In the N-terminal section; belongs to the phytochrome family.</text>
</comment>
<dbReference type="GO" id="GO:0005524">
    <property type="term" value="F:ATP binding"/>
    <property type="evidence" value="ECO:0007669"/>
    <property type="project" value="UniProtKB-KW"/>
</dbReference>
<keyword evidence="12 18" id="KW-1133">Transmembrane helix</keyword>
<evidence type="ECO:0000256" key="7">
    <source>
        <dbReference type="ARBA" id="ARBA00022679"/>
    </source>
</evidence>
<dbReference type="AlphaFoldDB" id="A0A1T2XCI7"/>
<feature type="modified residue" description="4-aspartylphosphate" evidence="17">
    <location>
        <position position="797"/>
    </location>
</feature>
<comment type="subcellular location">
    <subcellularLocation>
        <location evidence="2">Cell membrane</location>
        <topology evidence="2">Multi-pass membrane protein</topology>
    </subcellularLocation>
</comment>
<evidence type="ECO:0000256" key="1">
    <source>
        <dbReference type="ARBA" id="ARBA00000085"/>
    </source>
</evidence>
<dbReference type="InterPro" id="IPR004358">
    <property type="entry name" value="Sig_transdc_His_kin-like_C"/>
</dbReference>
<name>A0A1T2XCI7_9BACL</name>
<dbReference type="Proteomes" id="UP000190188">
    <property type="component" value="Unassembled WGS sequence"/>
</dbReference>
<evidence type="ECO:0000256" key="3">
    <source>
        <dbReference type="ARBA" id="ARBA00006402"/>
    </source>
</evidence>
<dbReference type="Gene3D" id="3.30.450.20">
    <property type="entry name" value="PAS domain"/>
    <property type="match status" value="3"/>
</dbReference>
<comment type="catalytic activity">
    <reaction evidence="1">
        <text>ATP + protein L-histidine = ADP + protein N-phospho-L-histidine.</text>
        <dbReference type="EC" id="2.7.13.3"/>
    </reaction>
</comment>
<feature type="transmembrane region" description="Helical" evidence="18">
    <location>
        <begin position="311"/>
        <end position="334"/>
    </location>
</feature>
<dbReference type="FunFam" id="3.30.565.10:FF:000010">
    <property type="entry name" value="Sensor histidine kinase RcsC"/>
    <property type="match status" value="1"/>
</dbReference>
<dbReference type="SMART" id="SM00091">
    <property type="entry name" value="PAS"/>
    <property type="match status" value="1"/>
</dbReference>
<accession>A0A1T2XCI7</accession>
<dbReference type="Pfam" id="PF01627">
    <property type="entry name" value="Hpt"/>
    <property type="match status" value="1"/>
</dbReference>
<dbReference type="CDD" id="cd00088">
    <property type="entry name" value="HPT"/>
    <property type="match status" value="1"/>
</dbReference>
<dbReference type="SUPFAM" id="SSF103190">
    <property type="entry name" value="Sensory domain-like"/>
    <property type="match status" value="1"/>
</dbReference>
<dbReference type="EMBL" id="MSZX01000005">
    <property type="protein sequence ID" value="OPA77560.1"/>
    <property type="molecule type" value="Genomic_DNA"/>
</dbReference>
<dbReference type="GO" id="GO:0005886">
    <property type="term" value="C:plasma membrane"/>
    <property type="evidence" value="ECO:0007669"/>
    <property type="project" value="UniProtKB-SubCell"/>
</dbReference>
<evidence type="ECO:0000259" key="20">
    <source>
        <dbReference type="PROSITE" id="PS50110"/>
    </source>
</evidence>
<dbReference type="InterPro" id="IPR000700">
    <property type="entry name" value="PAS-assoc_C"/>
</dbReference>
<sequence>MENKGQSSWKRPGMKLDRISLKLSIIILISIMFISSLTGIAIYYQTKQTIVHDIENTLTSKSTLIAQKISSLFQEYGTLVEQMTTNQDMIQFLQSADRRSDITQDLHYEDAMNALNAIAASNQRLSLVWIASEKGNFYIGSGFKHSSPDYSLTTREWYKEARSSKEISYSRPYIDAASGKWVISIIYPIIYGSEPIGYVAADILLESFPQIMGSYQSNSSGYSFLIDADGQIIYHPEPRYTMISKFPASETGLESIIAKMKDQLTGVECIQTSAGEEYISYAPISLTNWSVAVSTPSKGPMSQLKNYSSTIFLYSSIGILVTVVVTYLLLAYYLKRFPFLSNVIQKFVTGEAIINQNDYAIIVVDPNFKITYFSKTAEKMLGYSSEEIIRKENLMLLQDMDDIKKYAAQISERIGKTVQPDLSLFRYMFPDDQTSYDLEANYRHKDGTRIPVSVNVNKMLDHNGKIIGYIRICRDISESKRNQSELLQAKKAAENANKAKSAFLATVSHELRTPLSGIIGLTQLIQKTELTPVQQDYVNKISSSSQTLLQIINEILDFSKVEAGKIDLEETNIHLYQLFHNLSDTVSILQSKKELDVMIDLPHDWPQYVVGDPLRMEQVLLNLISNAIKFTNKGTVTIHAETVRQTSDTLEIRFSITDTGIGISEQQQLYLFEPFMQADSSISRKYGGTGLGLVIAKKLVEVMQGNLEVHSTVGVGSTFFFTIPFRLTPQSSTGSLQPKASLQGHPILVVEDHDEMRSHLERMLRALELDVQCIHSWKKAEQILRHENTRAEILMLDMECYDMYGEETWIRMHSLARQKGLVIVPMTTALGRDAILSLPEQYQPHAILLKPFHIRSLECAIRNLFEHEQPIERIPFTEIETAVTQEKPYRILLAEDHEINQQIAIELLESRGYSVGIASDGYEVLTLLNSFEWDLILMDIHMPDMDGLEATKRIRSRAGYERLPIIAMTANIFQKDQKTYLEAGMNDVIMKPIDVQQMYSTISKWLAPQDADRSLLLTNELQHSSPFQMLKHYGIHVEEAIYRLNNKIHIFTRMLTTFRRDNEHFMERFLDVLDLEDKTTAMRMIHTLKGTAGNLSVQRLFDAATQLEQSMQHGIDIHDPIFLVQLEDLQTELSHVLFALKHFMEHQIVESSTN</sequence>
<dbReference type="CDD" id="cd16922">
    <property type="entry name" value="HATPase_EvgS-ArcB-TorS-like"/>
    <property type="match status" value="1"/>
</dbReference>
<keyword evidence="11" id="KW-0067">ATP-binding</keyword>
<evidence type="ECO:0000256" key="5">
    <source>
        <dbReference type="ARBA" id="ARBA00022475"/>
    </source>
</evidence>
<gene>
    <name evidence="24" type="ORF">BVG16_14020</name>
</gene>
<protein>
    <recommendedName>
        <fullName evidence="15">Circadian input-output histidine kinase CikA</fullName>
        <ecNumber evidence="4">2.7.13.3</ecNumber>
    </recommendedName>
</protein>
<evidence type="ECO:0000256" key="17">
    <source>
        <dbReference type="PROSITE-ProRule" id="PRU00169"/>
    </source>
</evidence>
<dbReference type="InterPro" id="IPR036890">
    <property type="entry name" value="HATPase_C_sf"/>
</dbReference>
<dbReference type="CDD" id="cd00082">
    <property type="entry name" value="HisKA"/>
    <property type="match status" value="1"/>
</dbReference>
<keyword evidence="8 18" id="KW-0812">Transmembrane</keyword>
<dbReference type="PROSITE" id="PS50109">
    <property type="entry name" value="HIS_KIN"/>
    <property type="match status" value="1"/>
</dbReference>
<dbReference type="FunFam" id="1.10.287.130:FF:000003">
    <property type="entry name" value="Histidine kinase"/>
    <property type="match status" value="1"/>
</dbReference>
<feature type="domain" description="Response regulatory" evidence="20">
    <location>
        <begin position="746"/>
        <end position="865"/>
    </location>
</feature>
<feature type="transmembrane region" description="Helical" evidence="18">
    <location>
        <begin position="21"/>
        <end position="44"/>
    </location>
</feature>
<dbReference type="InterPro" id="IPR011006">
    <property type="entry name" value="CheY-like_superfamily"/>
</dbReference>
<dbReference type="Pfam" id="PF00072">
    <property type="entry name" value="Response_reg"/>
    <property type="match status" value="1"/>
</dbReference>
<dbReference type="InterPro" id="IPR001610">
    <property type="entry name" value="PAC"/>
</dbReference>
<dbReference type="SUPFAM" id="SSF47384">
    <property type="entry name" value="Homodimeric domain of signal transducing histidine kinase"/>
    <property type="match status" value="1"/>
</dbReference>
<dbReference type="InterPro" id="IPR008207">
    <property type="entry name" value="Sig_transdc_His_kin_Hpt_dom"/>
</dbReference>
<evidence type="ECO:0000259" key="21">
    <source>
        <dbReference type="PROSITE" id="PS50112"/>
    </source>
</evidence>
<dbReference type="InterPro" id="IPR033479">
    <property type="entry name" value="dCache_1"/>
</dbReference>
<dbReference type="InterPro" id="IPR036097">
    <property type="entry name" value="HisK_dim/P_sf"/>
</dbReference>
<dbReference type="Gene3D" id="3.40.50.2300">
    <property type="match status" value="2"/>
</dbReference>
<evidence type="ECO:0000256" key="10">
    <source>
        <dbReference type="ARBA" id="ARBA00022777"/>
    </source>
</evidence>
<evidence type="ECO:0000256" key="13">
    <source>
        <dbReference type="ARBA" id="ARBA00023012"/>
    </source>
</evidence>
<evidence type="ECO:0000313" key="25">
    <source>
        <dbReference type="Proteomes" id="UP000190188"/>
    </source>
</evidence>
<feature type="domain" description="PAS" evidence="21">
    <location>
        <begin position="353"/>
        <end position="417"/>
    </location>
</feature>
<reference evidence="24 25" key="1">
    <citation type="submission" date="2017-01" db="EMBL/GenBank/DDBJ databases">
        <title>Genome analysis of Paenibacillus selenitrireducens ES3-24.</title>
        <authorList>
            <person name="Xu D."/>
            <person name="Yao R."/>
            <person name="Zheng S."/>
        </authorList>
    </citation>
    <scope>NUCLEOTIDE SEQUENCE [LARGE SCALE GENOMIC DNA]</scope>
    <source>
        <strain evidence="24 25">ES3-24</strain>
    </source>
</reference>
<dbReference type="SMART" id="SM00086">
    <property type="entry name" value="PAC"/>
    <property type="match status" value="1"/>
</dbReference>
<evidence type="ECO:0000256" key="18">
    <source>
        <dbReference type="SAM" id="Phobius"/>
    </source>
</evidence>
<dbReference type="PRINTS" id="PR00344">
    <property type="entry name" value="BCTRLSENSOR"/>
</dbReference>
<proteinExistence type="inferred from homology"/>
<dbReference type="NCBIfam" id="TIGR00229">
    <property type="entry name" value="sensory_box"/>
    <property type="match status" value="1"/>
</dbReference>